<keyword evidence="1" id="KW-0472">Membrane</keyword>
<protein>
    <submittedName>
        <fullName evidence="2">Uncharacterized protein</fullName>
    </submittedName>
</protein>
<keyword evidence="1" id="KW-1133">Transmembrane helix</keyword>
<organism evidence="2 3">
    <name type="scientific">Mucilaginibacter hurinus</name>
    <dbReference type="NCBI Taxonomy" id="2201324"/>
    <lineage>
        <taxon>Bacteria</taxon>
        <taxon>Pseudomonadati</taxon>
        <taxon>Bacteroidota</taxon>
        <taxon>Sphingobacteriia</taxon>
        <taxon>Sphingobacteriales</taxon>
        <taxon>Sphingobacteriaceae</taxon>
        <taxon>Mucilaginibacter</taxon>
    </lineage>
</organism>
<dbReference type="EMBL" id="QGDC01000001">
    <property type="protein sequence ID" value="RCH56624.1"/>
    <property type="molecule type" value="Genomic_DNA"/>
</dbReference>
<gene>
    <name evidence="2" type="ORF">DJ568_01830</name>
</gene>
<reference evidence="2 3" key="1">
    <citation type="submission" date="2018-05" db="EMBL/GenBank/DDBJ databases">
        <title>Mucilaginibacter hurinus sp. nov., isolated from briquette warehouse soil.</title>
        <authorList>
            <person name="Choi L."/>
        </authorList>
    </citation>
    <scope>NUCLEOTIDE SEQUENCE [LARGE SCALE GENOMIC DNA]</scope>
    <source>
        <strain evidence="2 3">ZR32</strain>
    </source>
</reference>
<feature type="transmembrane region" description="Helical" evidence="1">
    <location>
        <begin position="52"/>
        <end position="70"/>
    </location>
</feature>
<feature type="transmembrane region" description="Helical" evidence="1">
    <location>
        <begin position="86"/>
        <end position="109"/>
    </location>
</feature>
<keyword evidence="3" id="KW-1185">Reference proteome</keyword>
<evidence type="ECO:0000313" key="3">
    <source>
        <dbReference type="Proteomes" id="UP000253209"/>
    </source>
</evidence>
<feature type="transmembrane region" description="Helical" evidence="1">
    <location>
        <begin position="12"/>
        <end position="32"/>
    </location>
</feature>
<name>A0A367GT73_9SPHI</name>
<evidence type="ECO:0000256" key="1">
    <source>
        <dbReference type="SAM" id="Phobius"/>
    </source>
</evidence>
<comment type="caution">
    <text evidence="2">The sequence shown here is derived from an EMBL/GenBank/DDBJ whole genome shotgun (WGS) entry which is preliminary data.</text>
</comment>
<sequence>MLWVLDGKIDILFNTINVLLSSILFSISKLNLIMEWDDYSAVHDRLDDVKDIFFLLLALLFLGFGTYHLIKPSFWLNNSKSPHSRLIGSSMACFMGLFIGYLSLSDFIFHYNIQKNMGRTSGVTTRIIEIKKGLDEIEYTYYVNGYPYTSSITRPEQDYLFWPNCST</sequence>
<dbReference type="AlphaFoldDB" id="A0A367GT73"/>
<proteinExistence type="predicted"/>
<keyword evidence="1" id="KW-0812">Transmembrane</keyword>
<dbReference type="Proteomes" id="UP000253209">
    <property type="component" value="Unassembled WGS sequence"/>
</dbReference>
<evidence type="ECO:0000313" key="2">
    <source>
        <dbReference type="EMBL" id="RCH56624.1"/>
    </source>
</evidence>
<accession>A0A367GT73</accession>